<keyword evidence="4 7" id="KW-0732">Signal</keyword>
<reference evidence="10" key="3">
    <citation type="submission" date="2017-04" db="EMBL/GenBank/DDBJ databases">
        <title>Population genomics of picophytoplankton unveils novel chromosome hypervariability.</title>
        <authorList>
            <consortium name="DOE Joint Genome Institute"/>
            <person name="Blanc-Mathieu R."/>
            <person name="Krasovec M."/>
            <person name="Hebrard M."/>
            <person name="Yau S."/>
            <person name="Desgranges E."/>
            <person name="Martin J."/>
            <person name="Schackwitz W."/>
            <person name="Kuo A."/>
            <person name="Salin G."/>
            <person name="Donnadieu C."/>
            <person name="Desdevises Y."/>
            <person name="Sanchez-Ferandin S."/>
            <person name="Moreau H."/>
            <person name="Rivals E."/>
            <person name="Grigoriev I.V."/>
            <person name="Grimsley N."/>
            <person name="Eyre-Walker A."/>
            <person name="Piganeau G."/>
        </authorList>
    </citation>
    <scope>NUCLEOTIDE SEQUENCE [LARGE SCALE GENOMIC DNA]</scope>
    <source>
        <strain evidence="10">RCC 1115</strain>
    </source>
</reference>
<dbReference type="SUPFAM" id="SSF53474">
    <property type="entry name" value="alpha/beta-Hydrolases"/>
    <property type="match status" value="1"/>
</dbReference>
<dbReference type="Proteomes" id="UP000009170">
    <property type="component" value="Unassembled WGS sequence"/>
</dbReference>
<dbReference type="STRING" id="70448.Q00SX3"/>
<name>Q00SX3_OSTTA</name>
<dbReference type="FunCoup" id="Q00SX3">
    <property type="interactions" value="531"/>
</dbReference>
<evidence type="ECO:0000313" key="9">
    <source>
        <dbReference type="EMBL" id="CAL58491.1"/>
    </source>
</evidence>
<keyword evidence="3 7" id="KW-0645">Protease</keyword>
<keyword evidence="2 7" id="KW-0121">Carboxypeptidase</keyword>
<evidence type="ECO:0000256" key="6">
    <source>
        <dbReference type="ARBA" id="ARBA00023180"/>
    </source>
</evidence>
<dbReference type="InterPro" id="IPR018202">
    <property type="entry name" value="Ser_caboxypep_ser_AS"/>
</dbReference>
<dbReference type="AlphaFoldDB" id="Q00SX3"/>
<dbReference type="MEROPS" id="S10.009"/>
<dbReference type="Pfam" id="PF00450">
    <property type="entry name" value="Peptidase_S10"/>
    <property type="match status" value="1"/>
</dbReference>
<dbReference type="EMBL" id="KZ155791">
    <property type="protein sequence ID" value="OUS45220.1"/>
    <property type="molecule type" value="Genomic_DNA"/>
</dbReference>
<evidence type="ECO:0000256" key="1">
    <source>
        <dbReference type="ARBA" id="ARBA00009431"/>
    </source>
</evidence>
<dbReference type="RefSeq" id="XP_003084075.1">
    <property type="nucleotide sequence ID" value="XM_003084027.1"/>
</dbReference>
<evidence type="ECO:0000256" key="2">
    <source>
        <dbReference type="ARBA" id="ARBA00022645"/>
    </source>
</evidence>
<dbReference type="OMA" id="GDWMKPF"/>
<reference evidence="9" key="2">
    <citation type="journal article" date="2014" name="BMC Genomics">
        <title>An improved genome of the model marine alga Ostreococcus tauri unfolds by assessing Illumina de novo assemblies.</title>
        <authorList>
            <person name="Blanc-Mathieu R."/>
            <person name="Verhelst B."/>
            <person name="Derelle E."/>
            <person name="Rombauts S."/>
            <person name="Bouget F.Y."/>
            <person name="Carre I."/>
            <person name="Chateau A."/>
            <person name="Eyre-Walker A."/>
            <person name="Grimsley N."/>
            <person name="Moreau H."/>
            <person name="Piegu B."/>
            <person name="Rivals E."/>
            <person name="Schackwitz W."/>
            <person name="Van de Peer Y."/>
            <person name="Piganeau G."/>
        </authorList>
    </citation>
    <scope>NUCLEOTIDE SEQUENCE</scope>
    <source>
        <strain evidence="9">RCC4221</strain>
    </source>
</reference>
<keyword evidence="5 7" id="KW-0378">Hydrolase</keyword>
<protein>
    <recommendedName>
        <fullName evidence="7">Carboxypeptidase</fullName>
        <ecNumber evidence="7">3.4.16.-</ecNumber>
    </recommendedName>
</protein>
<dbReference type="InterPro" id="IPR001563">
    <property type="entry name" value="Peptidase_S10"/>
</dbReference>
<evidence type="ECO:0000256" key="5">
    <source>
        <dbReference type="ARBA" id="ARBA00022801"/>
    </source>
</evidence>
<dbReference type="KEGG" id="ota:OT_ostta18g00370"/>
<evidence type="ECO:0000256" key="3">
    <source>
        <dbReference type="ARBA" id="ARBA00022670"/>
    </source>
</evidence>
<dbReference type="Proteomes" id="UP000195557">
    <property type="component" value="Unassembled WGS sequence"/>
</dbReference>
<dbReference type="GO" id="GO:0006508">
    <property type="term" value="P:proteolysis"/>
    <property type="evidence" value="ECO:0007669"/>
    <property type="project" value="UniProtKB-KW"/>
</dbReference>
<dbReference type="GeneID" id="9838222"/>
<evidence type="ECO:0000256" key="4">
    <source>
        <dbReference type="ARBA" id="ARBA00022729"/>
    </source>
</evidence>
<gene>
    <name evidence="10" type="ORF">BE221DRAFT_77836</name>
    <name evidence="9" type="ORF">OT_ostta18g00370</name>
</gene>
<dbReference type="InParanoid" id="Q00SX3"/>
<accession>Q00SX3</accession>
<keyword evidence="11" id="KW-1185">Reference proteome</keyword>
<comment type="similarity">
    <text evidence="1 7">Belongs to the peptidase S10 family.</text>
</comment>
<feature type="compositionally biased region" description="Basic and acidic residues" evidence="8">
    <location>
        <begin position="512"/>
        <end position="522"/>
    </location>
</feature>
<dbReference type="GO" id="GO:0004185">
    <property type="term" value="F:serine-type carboxypeptidase activity"/>
    <property type="evidence" value="ECO:0007669"/>
    <property type="project" value="UniProtKB-UniRule"/>
</dbReference>
<dbReference type="PRINTS" id="PR00724">
    <property type="entry name" value="CRBOXYPTASEC"/>
</dbReference>
<dbReference type="OrthoDB" id="443318at2759"/>
<dbReference type="PANTHER" id="PTHR11802">
    <property type="entry name" value="SERINE PROTEASE FAMILY S10 SERINE CARBOXYPEPTIDASE"/>
    <property type="match status" value="1"/>
</dbReference>
<accession>A0A454XKG2</accession>
<dbReference type="PANTHER" id="PTHR11802:SF113">
    <property type="entry name" value="SERINE CARBOXYPEPTIDASE CTSA-4.1"/>
    <property type="match status" value="1"/>
</dbReference>
<evidence type="ECO:0000313" key="11">
    <source>
        <dbReference type="Proteomes" id="UP000009170"/>
    </source>
</evidence>
<accession>A0A1Y5I6L4</accession>
<proteinExistence type="inferred from homology"/>
<reference evidence="9 11" key="1">
    <citation type="journal article" date="2006" name="Proc. Natl. Acad. Sci. U.S.A.">
        <title>Genome analysis of the smallest free-living eukaryote Ostreococcus tauri unveils many unique features.</title>
        <authorList>
            <person name="Derelle E."/>
            <person name="Ferraz C."/>
            <person name="Rombauts S."/>
            <person name="Rouze P."/>
            <person name="Worden A.Z."/>
            <person name="Robbens S."/>
            <person name="Partensky F."/>
            <person name="Degroeve S."/>
            <person name="Echeynie S."/>
            <person name="Cooke R."/>
            <person name="Saeys Y."/>
            <person name="Wuyts J."/>
            <person name="Jabbari K."/>
            <person name="Bowler C."/>
            <person name="Panaud O."/>
            <person name="Piegu B."/>
            <person name="Ball S.G."/>
            <person name="Ral J.-P."/>
            <person name="Bouget F.-Y."/>
            <person name="Piganeau G."/>
            <person name="De Baets B."/>
            <person name="Picard A."/>
            <person name="Delseny M."/>
            <person name="Demaille J."/>
            <person name="Van de Peer Y."/>
            <person name="Moreau H."/>
        </authorList>
    </citation>
    <scope>NUCLEOTIDE SEQUENCE [LARGE SCALE GENOMIC DNA]</scope>
    <source>
        <strain evidence="9 11">OTTH0595</strain>
    </source>
</reference>
<dbReference type="InterPro" id="IPR029058">
    <property type="entry name" value="AB_hydrolase_fold"/>
</dbReference>
<evidence type="ECO:0000313" key="10">
    <source>
        <dbReference type="EMBL" id="OUS45220.1"/>
    </source>
</evidence>
<dbReference type="PROSITE" id="PS00560">
    <property type="entry name" value="CARBOXYPEPT_SER_HIS"/>
    <property type="match status" value="1"/>
</dbReference>
<dbReference type="EMBL" id="CAID01000018">
    <property type="protein sequence ID" value="CAL58491.1"/>
    <property type="molecule type" value="Genomic_DNA"/>
</dbReference>
<feature type="chain" id="PRO_5018800375" description="Carboxypeptidase" evidence="7">
    <location>
        <begin position="26"/>
        <end position="522"/>
    </location>
</feature>
<dbReference type="InterPro" id="IPR033124">
    <property type="entry name" value="Ser_caboxypep_his_AS"/>
</dbReference>
<sequence>MGRFRSLTARGLALLSHLTTSSIDAKSVAIEDALLERLTRREIDFSNLKHITEDARDDALIYGASSGTFKLNSTRDAHLFYTFFDRRGSGDGRASMNDSDDESPLIIWLTGGPGCASELASLYENGPYAMERDPKSGEARLGRRAHAWNDAGRLLYVDSPVGTGFSYTSKRADAARDETTVANDLLEFLSAFMLSRPELADVEVYVTGESYAGHYVPAFAHRIFEANKKGDNPVRFNLRGVAIGNGLTEPAIQYGAYADYSLGNDIVDAKAAAEAMKAYPACRKAIKACYRGDAGEKSNRATCIRALNACQIIPETLLENAASRFDGKAINVYDIRKSCDAELCYDFSAAEEWLNRADVQKALGVNKKWEMCDNRVHSDMMGDWMHEYEDMIPPLLEAGIRFMIYAGDQDFICNALGNERWVKAMKWSGRAAFTAEHPRPFVVSTSGDDEIIGGTVTESGKLSFVKVSQAGHMVPMDQPLNALTMIQRFVRGEPIARGDETTPVRGAAPRRAVRDSLRVASQ</sequence>
<feature type="region of interest" description="Disordered" evidence="8">
    <location>
        <begin position="497"/>
        <end position="522"/>
    </location>
</feature>
<evidence type="ECO:0000256" key="8">
    <source>
        <dbReference type="SAM" id="MobiDB-lite"/>
    </source>
</evidence>
<dbReference type="PROSITE" id="PS00131">
    <property type="entry name" value="CARBOXYPEPT_SER_SER"/>
    <property type="match status" value="1"/>
</dbReference>
<organism evidence="9 11">
    <name type="scientific">Ostreococcus tauri</name>
    <name type="common">Marine green alga</name>
    <dbReference type="NCBI Taxonomy" id="70448"/>
    <lineage>
        <taxon>Eukaryota</taxon>
        <taxon>Viridiplantae</taxon>
        <taxon>Chlorophyta</taxon>
        <taxon>Mamiellophyceae</taxon>
        <taxon>Mamiellales</taxon>
        <taxon>Bathycoccaceae</taxon>
        <taxon>Ostreococcus</taxon>
    </lineage>
</organism>
<evidence type="ECO:0000256" key="7">
    <source>
        <dbReference type="RuleBase" id="RU361156"/>
    </source>
</evidence>
<dbReference type="Gene3D" id="3.40.50.1820">
    <property type="entry name" value="alpha/beta hydrolase"/>
    <property type="match status" value="1"/>
</dbReference>
<keyword evidence="6" id="KW-0325">Glycoprotein</keyword>
<dbReference type="EC" id="3.4.16.-" evidence="7"/>
<feature type="signal peptide" evidence="7">
    <location>
        <begin position="1"/>
        <end position="25"/>
    </location>
</feature>